<sequence>MDGQELVAEEAFAIVEAGGEIPEVIYYNAIYYLSEDPDGPGIRLTQEDLSQLKLAVVERYRRIILRDLTPENRDKSIYRGLARAIVNWKRLKKFCDCQKLETGILASLRQEVCRALETFLIQEAFDVSRGRPCSINCSSKELFSWLKELGAPLEALEGPLKTLSPFLMPCSANVINQGNQVENKGAVPGQEI</sequence>
<dbReference type="Proteomes" id="UP000502179">
    <property type="component" value="Chromosome"/>
</dbReference>
<keyword evidence="2" id="KW-1185">Reference proteome</keyword>
<dbReference type="EMBL" id="CP048877">
    <property type="protein sequence ID" value="QIJ71373.1"/>
    <property type="molecule type" value="Genomic_DNA"/>
</dbReference>
<name>A0A6G7PVB9_9BACT</name>
<reference evidence="1 2" key="1">
    <citation type="submission" date="2020-02" db="EMBL/GenBank/DDBJ databases">
        <title>Genome analysis of Thermosulfuriphilus ammonigenes ST65T, an anaerobic thermophilic chemolithoautotrophic bacterium isolated from a deep-sea hydrothermal vent.</title>
        <authorList>
            <person name="Slobodkina G."/>
            <person name="Allioux M."/>
            <person name="Merkel A."/>
            <person name="Alain K."/>
            <person name="Jebbar M."/>
            <person name="Slobodkin A."/>
        </authorList>
    </citation>
    <scope>NUCLEOTIDE SEQUENCE [LARGE SCALE GENOMIC DNA]</scope>
    <source>
        <strain evidence="1 2">ST65</strain>
    </source>
</reference>
<dbReference type="Pfam" id="PF25159">
    <property type="entry name" value="DUF7826"/>
    <property type="match status" value="1"/>
</dbReference>
<gene>
    <name evidence="1" type="ORF">G4V39_03380</name>
</gene>
<dbReference type="AlphaFoldDB" id="A0A6G7PVB9"/>
<dbReference type="KEGG" id="tav:G4V39_03380"/>
<organism evidence="1 2">
    <name type="scientific">Thermosulfuriphilus ammonigenes</name>
    <dbReference type="NCBI Taxonomy" id="1936021"/>
    <lineage>
        <taxon>Bacteria</taxon>
        <taxon>Pseudomonadati</taxon>
        <taxon>Thermodesulfobacteriota</taxon>
        <taxon>Thermodesulfobacteria</taxon>
        <taxon>Thermodesulfobacteriales</taxon>
        <taxon>Thermodesulfobacteriaceae</taxon>
        <taxon>Thermosulfuriphilus</taxon>
    </lineage>
</organism>
<accession>A0A6G7PVB9</accession>
<dbReference type="RefSeq" id="WP_166031594.1">
    <property type="nucleotide sequence ID" value="NZ_CP048877.1"/>
</dbReference>
<protein>
    <submittedName>
        <fullName evidence="1">Uncharacterized protein</fullName>
    </submittedName>
</protein>
<proteinExistence type="predicted"/>
<dbReference type="InterPro" id="IPR057148">
    <property type="entry name" value="DUF7826"/>
</dbReference>
<evidence type="ECO:0000313" key="2">
    <source>
        <dbReference type="Proteomes" id="UP000502179"/>
    </source>
</evidence>
<evidence type="ECO:0000313" key="1">
    <source>
        <dbReference type="EMBL" id="QIJ71373.1"/>
    </source>
</evidence>